<name>A0A848G0N1_9RHOO</name>
<dbReference type="GO" id="GO:0016740">
    <property type="term" value="F:transferase activity"/>
    <property type="evidence" value="ECO:0007669"/>
    <property type="project" value="UniProtKB-KW"/>
</dbReference>
<keyword evidence="3" id="KW-1185">Reference proteome</keyword>
<dbReference type="InterPro" id="IPR043129">
    <property type="entry name" value="ATPase_NBD"/>
</dbReference>
<accession>A0A848G0N1</accession>
<dbReference type="InterPro" id="IPR022496">
    <property type="entry name" value="T6A_TsaB"/>
</dbReference>
<dbReference type="GO" id="GO:0002949">
    <property type="term" value="P:tRNA threonylcarbamoyladenosine modification"/>
    <property type="evidence" value="ECO:0007669"/>
    <property type="project" value="InterPro"/>
</dbReference>
<dbReference type="InterPro" id="IPR000905">
    <property type="entry name" value="Gcp-like_dom"/>
</dbReference>
<protein>
    <submittedName>
        <fullName evidence="2">tRNA (Adenosine(37)-N6)-threonylcarbamoyltransferase complex dimerization subunit type 1 TsaB</fullName>
    </submittedName>
</protein>
<dbReference type="EMBL" id="JABBGA010000001">
    <property type="protein sequence ID" value="NML24679.1"/>
    <property type="molecule type" value="Genomic_DNA"/>
</dbReference>
<gene>
    <name evidence="2" type="primary">tsaB</name>
    <name evidence="2" type="ORF">HHL15_02905</name>
</gene>
<evidence type="ECO:0000313" key="3">
    <source>
        <dbReference type="Proteomes" id="UP000580043"/>
    </source>
</evidence>
<comment type="caution">
    <text evidence="2">The sequence shown here is derived from an EMBL/GenBank/DDBJ whole genome shotgun (WGS) entry which is preliminary data.</text>
</comment>
<sequence length="230" mass="23746">MKILALETSTQAGSVALLDDDILTERPVIGRPGHSETLLPETVALLRDCGVSLAEVDAIAFGAGPGAFTGLRLACGVAQGLALGAGKPVLPISNLEALASQCPGDAVFVAIDARMSEVYFAAYRRRDGDLVEVLAPGCAPPDVVHLPAEGDWAGFGSAFQAYREVLVDGLGARLVCFDGAPQAQAGAIARVAAGRFLRGEGIDPVLAAPLYVRNKVALTTEERLARGGRA</sequence>
<dbReference type="RefSeq" id="WP_169144287.1">
    <property type="nucleotide sequence ID" value="NZ_JABBGA010000001.1"/>
</dbReference>
<dbReference type="Proteomes" id="UP000580043">
    <property type="component" value="Unassembled WGS sequence"/>
</dbReference>
<dbReference type="AlphaFoldDB" id="A0A848G0N1"/>
<dbReference type="NCBIfam" id="TIGR03725">
    <property type="entry name" value="T6A_YeaZ"/>
    <property type="match status" value="1"/>
</dbReference>
<organism evidence="2 3">
    <name type="scientific">Zoogloea dura</name>
    <dbReference type="NCBI Taxonomy" id="2728840"/>
    <lineage>
        <taxon>Bacteria</taxon>
        <taxon>Pseudomonadati</taxon>
        <taxon>Pseudomonadota</taxon>
        <taxon>Betaproteobacteria</taxon>
        <taxon>Rhodocyclales</taxon>
        <taxon>Zoogloeaceae</taxon>
        <taxon>Zoogloea</taxon>
    </lineage>
</organism>
<proteinExistence type="predicted"/>
<reference evidence="2 3" key="1">
    <citation type="submission" date="2020-04" db="EMBL/GenBank/DDBJ databases">
        <title>Zoogloea sp. G-4-1-14 isolated from soil.</title>
        <authorList>
            <person name="Dahal R.H."/>
        </authorList>
    </citation>
    <scope>NUCLEOTIDE SEQUENCE [LARGE SCALE GENOMIC DNA]</scope>
    <source>
        <strain evidence="2 3">G-4-1-14</strain>
    </source>
</reference>
<dbReference type="PANTHER" id="PTHR11735:SF11">
    <property type="entry name" value="TRNA THREONYLCARBAMOYLADENOSINE BIOSYNTHESIS PROTEIN TSAB"/>
    <property type="match status" value="1"/>
</dbReference>
<dbReference type="PANTHER" id="PTHR11735">
    <property type="entry name" value="TRNA N6-ADENOSINE THREONYLCARBAMOYLTRANSFERASE"/>
    <property type="match status" value="1"/>
</dbReference>
<evidence type="ECO:0000313" key="2">
    <source>
        <dbReference type="EMBL" id="NML24679.1"/>
    </source>
</evidence>
<evidence type="ECO:0000259" key="1">
    <source>
        <dbReference type="Pfam" id="PF00814"/>
    </source>
</evidence>
<dbReference type="Gene3D" id="3.30.420.40">
    <property type="match status" value="2"/>
</dbReference>
<dbReference type="SUPFAM" id="SSF53067">
    <property type="entry name" value="Actin-like ATPase domain"/>
    <property type="match status" value="2"/>
</dbReference>
<feature type="domain" description="Gcp-like" evidence="1">
    <location>
        <begin position="29"/>
        <end position="133"/>
    </location>
</feature>
<dbReference type="GO" id="GO:0005829">
    <property type="term" value="C:cytosol"/>
    <property type="evidence" value="ECO:0007669"/>
    <property type="project" value="TreeGrafter"/>
</dbReference>
<dbReference type="Pfam" id="PF00814">
    <property type="entry name" value="TsaD"/>
    <property type="match status" value="1"/>
</dbReference>
<dbReference type="CDD" id="cd24032">
    <property type="entry name" value="ASKHA_NBD_TsaB"/>
    <property type="match status" value="1"/>
</dbReference>
<keyword evidence="2" id="KW-0808">Transferase</keyword>